<evidence type="ECO:0000313" key="2">
    <source>
        <dbReference type="EMBL" id="TDG23246.1"/>
    </source>
</evidence>
<dbReference type="InterPro" id="IPR036388">
    <property type="entry name" value="WH-like_DNA-bd_sf"/>
</dbReference>
<dbReference type="Pfam" id="PF13730">
    <property type="entry name" value="HTH_36"/>
    <property type="match status" value="1"/>
</dbReference>
<proteinExistence type="predicted"/>
<feature type="region of interest" description="Disordered" evidence="1">
    <location>
        <begin position="1"/>
        <end position="27"/>
    </location>
</feature>
<dbReference type="Gene3D" id="1.10.10.10">
    <property type="entry name" value="Winged helix-like DNA-binding domain superfamily/Winged helix DNA-binding domain"/>
    <property type="match status" value="1"/>
</dbReference>
<evidence type="ECO:0000256" key="1">
    <source>
        <dbReference type="SAM" id="MobiDB-lite"/>
    </source>
</evidence>
<dbReference type="SUPFAM" id="SSF46785">
    <property type="entry name" value="Winged helix' DNA-binding domain"/>
    <property type="match status" value="1"/>
</dbReference>
<reference evidence="2 3" key="1">
    <citation type="submission" date="2019-03" db="EMBL/GenBank/DDBJ databases">
        <title>Paraburkholderia sp. 4M-K11, isolated from subtropical forest soil.</title>
        <authorList>
            <person name="Gao Z.-H."/>
            <person name="Qiu L.-H."/>
        </authorList>
    </citation>
    <scope>NUCLEOTIDE SEQUENCE [LARGE SCALE GENOMIC DNA]</scope>
    <source>
        <strain evidence="2 3">4M-K11</strain>
    </source>
</reference>
<sequence>MPSTGATFRCPRRPPSEVRSPKRLTSHGDWMSHHLTNQAWDIELRGMQKLVLLCLSHLSVQTTRECSPSIARLAYLCGLSTSGVRQQLATLVGLGLVEELRDGRLVHYRVNVGVARATDGEA</sequence>
<accession>A0A4R5M9E2</accession>
<dbReference type="Proteomes" id="UP000295722">
    <property type="component" value="Unassembled WGS sequence"/>
</dbReference>
<protein>
    <submittedName>
        <fullName evidence="2">Transcriptional regulator</fullName>
    </submittedName>
</protein>
<keyword evidence="3" id="KW-1185">Reference proteome</keyword>
<name>A0A4R5M9E2_9BURK</name>
<dbReference type="OrthoDB" id="9114505at2"/>
<dbReference type="InterPro" id="IPR036390">
    <property type="entry name" value="WH_DNA-bd_sf"/>
</dbReference>
<gene>
    <name evidence="2" type="ORF">EYW47_15050</name>
</gene>
<dbReference type="AlphaFoldDB" id="A0A4R5M9E2"/>
<organism evidence="2 3">
    <name type="scientific">Paraburkholderia silviterrae</name>
    <dbReference type="NCBI Taxonomy" id="2528715"/>
    <lineage>
        <taxon>Bacteria</taxon>
        <taxon>Pseudomonadati</taxon>
        <taxon>Pseudomonadota</taxon>
        <taxon>Betaproteobacteria</taxon>
        <taxon>Burkholderiales</taxon>
        <taxon>Burkholderiaceae</taxon>
        <taxon>Paraburkholderia</taxon>
    </lineage>
</organism>
<comment type="caution">
    <text evidence="2">The sequence shown here is derived from an EMBL/GenBank/DDBJ whole genome shotgun (WGS) entry which is preliminary data.</text>
</comment>
<dbReference type="EMBL" id="SMRP01000006">
    <property type="protein sequence ID" value="TDG23246.1"/>
    <property type="molecule type" value="Genomic_DNA"/>
</dbReference>
<evidence type="ECO:0000313" key="3">
    <source>
        <dbReference type="Proteomes" id="UP000295722"/>
    </source>
</evidence>